<feature type="transmembrane region" description="Helical" evidence="4">
    <location>
        <begin position="417"/>
        <end position="441"/>
    </location>
</feature>
<dbReference type="Gene3D" id="1.20.1250.20">
    <property type="entry name" value="MFS general substrate transporter like domains"/>
    <property type="match status" value="1"/>
</dbReference>
<dbReference type="InterPro" id="IPR050327">
    <property type="entry name" value="Proton-linked_MCT"/>
</dbReference>
<keyword evidence="7" id="KW-1185">Reference proteome</keyword>
<dbReference type="PROSITE" id="PS50850">
    <property type="entry name" value="MFS"/>
    <property type="match status" value="1"/>
</dbReference>
<reference evidence="6 7" key="1">
    <citation type="submission" date="2019-06" db="EMBL/GenBank/DDBJ databases">
        <title>Draft genome sequence of the filamentous fungus Phialemoniopsis curvata isolated from diesel fuel.</title>
        <authorList>
            <person name="Varaljay V.A."/>
            <person name="Lyon W.J."/>
            <person name="Crouch A.L."/>
            <person name="Drake C.E."/>
            <person name="Hollomon J.M."/>
            <person name="Nadeau L.J."/>
            <person name="Nunn H.S."/>
            <person name="Stevenson B.S."/>
            <person name="Bojanowski C.L."/>
            <person name="Crookes-Goodson W.J."/>
        </authorList>
    </citation>
    <scope>NUCLEOTIDE SEQUENCE [LARGE SCALE GENOMIC DNA]</scope>
    <source>
        <strain evidence="6 7">D216</strain>
    </source>
</reference>
<feature type="compositionally biased region" description="Polar residues" evidence="3">
    <location>
        <begin position="47"/>
        <end position="60"/>
    </location>
</feature>
<feature type="transmembrane region" description="Helical" evidence="4">
    <location>
        <begin position="248"/>
        <end position="268"/>
    </location>
</feature>
<feature type="region of interest" description="Disordered" evidence="3">
    <location>
        <begin position="1"/>
        <end position="84"/>
    </location>
</feature>
<dbReference type="InterPro" id="IPR020846">
    <property type="entry name" value="MFS_dom"/>
</dbReference>
<dbReference type="EMBL" id="SKBQ01000184">
    <property type="protein sequence ID" value="TPX16412.1"/>
    <property type="molecule type" value="Genomic_DNA"/>
</dbReference>
<evidence type="ECO:0000313" key="7">
    <source>
        <dbReference type="Proteomes" id="UP000319257"/>
    </source>
</evidence>
<feature type="transmembrane region" description="Helical" evidence="4">
    <location>
        <begin position="159"/>
        <end position="177"/>
    </location>
</feature>
<dbReference type="OrthoDB" id="410267at2759"/>
<feature type="transmembrane region" description="Helical" evidence="4">
    <location>
        <begin position="217"/>
        <end position="236"/>
    </location>
</feature>
<dbReference type="SUPFAM" id="SSF103473">
    <property type="entry name" value="MFS general substrate transporter"/>
    <property type="match status" value="1"/>
</dbReference>
<feature type="transmembrane region" description="Helical" evidence="4">
    <location>
        <begin position="380"/>
        <end position="405"/>
    </location>
</feature>
<feature type="transmembrane region" description="Helical" evidence="4">
    <location>
        <begin position="447"/>
        <end position="468"/>
    </location>
</feature>
<keyword evidence="4" id="KW-1133">Transmembrane helix</keyword>
<dbReference type="AlphaFoldDB" id="A0A507B2A3"/>
<evidence type="ECO:0000259" key="5">
    <source>
        <dbReference type="PROSITE" id="PS50850"/>
    </source>
</evidence>
<dbReference type="PANTHER" id="PTHR11360">
    <property type="entry name" value="MONOCARBOXYLATE TRANSPORTER"/>
    <property type="match status" value="1"/>
</dbReference>
<dbReference type="PANTHER" id="PTHR11360:SF177">
    <property type="entry name" value="RIBOFLAVIN TRANSPORTER MCH5"/>
    <property type="match status" value="1"/>
</dbReference>
<dbReference type="InParanoid" id="A0A507B2A3"/>
<dbReference type="GO" id="GO:0016020">
    <property type="term" value="C:membrane"/>
    <property type="evidence" value="ECO:0007669"/>
    <property type="project" value="UniProtKB-SubCell"/>
</dbReference>
<name>A0A507B2A3_9PEZI</name>
<feature type="transmembrane region" description="Helical" evidence="4">
    <location>
        <begin position="352"/>
        <end position="374"/>
    </location>
</feature>
<sequence>MHGTRRRSTDDHVEQPSPLHAQESQTSQESQASTFRGSEIDPELVEASSNCNPQLFVVSSRTERPRRRTGGDEKDDPPEETYPEGGREAWLCVAGSWMALCSALGLMNTIATFQTYIASHQLADYSEGTIGWIFSLSTFMVFFLGIYIGPIFDKHGPRWLIFTGTVCVGASLMLLSICTQYWHFILTFGVLNGFGTSFLFTPSLAAVGHFFRARRGFASGVAATGGSIGGVVFPLMLQSLFDKVGWGWSIRILSFVCLSLSITANFLIRSRLPPDPDASTHPDFRIFKNIPFLFTTIGIFLVEFSLFIPLAYISQYARRHGFSESFSFQVLAIVNAGSFVGRVLPGWYADKIGVFNANMIAVALSIVAVLGVLLPAGGTMAGLVVFCMLFGFASGSNISLTPVCVGRLCRTQQYGRYYATCYTTVAVACLLDLPIGGAIITANGGEYWGVLVLTGCVYVGSFAALYAAKVAACGWKFWKRF</sequence>
<keyword evidence="4" id="KW-0812">Transmembrane</keyword>
<dbReference type="GO" id="GO:0022857">
    <property type="term" value="F:transmembrane transporter activity"/>
    <property type="evidence" value="ECO:0007669"/>
    <property type="project" value="InterPro"/>
</dbReference>
<dbReference type="RefSeq" id="XP_030998123.1">
    <property type="nucleotide sequence ID" value="XM_031135265.1"/>
</dbReference>
<feature type="transmembrane region" description="Helical" evidence="4">
    <location>
        <begin position="130"/>
        <end position="152"/>
    </location>
</feature>
<comment type="caution">
    <text evidence="6">The sequence shown here is derived from an EMBL/GenBank/DDBJ whole genome shotgun (WGS) entry which is preliminary data.</text>
</comment>
<feature type="compositionally biased region" description="Low complexity" evidence="3">
    <location>
        <begin position="21"/>
        <end position="34"/>
    </location>
</feature>
<feature type="transmembrane region" description="Helical" evidence="4">
    <location>
        <begin position="183"/>
        <end position="205"/>
    </location>
</feature>
<evidence type="ECO:0000256" key="3">
    <source>
        <dbReference type="SAM" id="MobiDB-lite"/>
    </source>
</evidence>
<dbReference type="Pfam" id="PF07690">
    <property type="entry name" value="MFS_1"/>
    <property type="match status" value="1"/>
</dbReference>
<protein>
    <recommendedName>
        <fullName evidence="5">Major facilitator superfamily (MFS) profile domain-containing protein</fullName>
    </recommendedName>
</protein>
<feature type="compositionally biased region" description="Acidic residues" evidence="3">
    <location>
        <begin position="73"/>
        <end position="82"/>
    </location>
</feature>
<organism evidence="6 7">
    <name type="scientific">Thyridium curvatum</name>
    <dbReference type="NCBI Taxonomy" id="1093900"/>
    <lineage>
        <taxon>Eukaryota</taxon>
        <taxon>Fungi</taxon>
        <taxon>Dikarya</taxon>
        <taxon>Ascomycota</taxon>
        <taxon>Pezizomycotina</taxon>
        <taxon>Sordariomycetes</taxon>
        <taxon>Sordariomycetidae</taxon>
        <taxon>Thyridiales</taxon>
        <taxon>Thyridiaceae</taxon>
        <taxon>Thyridium</taxon>
    </lineage>
</organism>
<feature type="transmembrane region" description="Helical" evidence="4">
    <location>
        <begin position="89"/>
        <end position="110"/>
    </location>
</feature>
<dbReference type="InterPro" id="IPR011701">
    <property type="entry name" value="MFS"/>
</dbReference>
<evidence type="ECO:0000256" key="1">
    <source>
        <dbReference type="ARBA" id="ARBA00004141"/>
    </source>
</evidence>
<accession>A0A507B2A3</accession>
<dbReference type="Proteomes" id="UP000319257">
    <property type="component" value="Unassembled WGS sequence"/>
</dbReference>
<dbReference type="FunCoup" id="A0A507B2A3">
    <property type="interactions" value="177"/>
</dbReference>
<evidence type="ECO:0000313" key="6">
    <source>
        <dbReference type="EMBL" id="TPX16412.1"/>
    </source>
</evidence>
<comment type="similarity">
    <text evidence="2">Belongs to the major facilitator superfamily. Monocarboxylate porter (TC 2.A.1.13) family.</text>
</comment>
<dbReference type="GeneID" id="41979873"/>
<proteinExistence type="inferred from homology"/>
<keyword evidence="4" id="KW-0472">Membrane</keyword>
<feature type="domain" description="Major facilitator superfamily (MFS) profile" evidence="5">
    <location>
        <begin position="291"/>
        <end position="481"/>
    </location>
</feature>
<feature type="transmembrane region" description="Helical" evidence="4">
    <location>
        <begin position="326"/>
        <end position="345"/>
    </location>
</feature>
<comment type="subcellular location">
    <subcellularLocation>
        <location evidence="1">Membrane</location>
        <topology evidence="1">Multi-pass membrane protein</topology>
    </subcellularLocation>
</comment>
<gene>
    <name evidence="6" type="ORF">E0L32_012426</name>
</gene>
<feature type="transmembrane region" description="Helical" evidence="4">
    <location>
        <begin position="289"/>
        <end position="314"/>
    </location>
</feature>
<dbReference type="CDD" id="cd17352">
    <property type="entry name" value="MFS_MCT_SLC16"/>
    <property type="match status" value="1"/>
</dbReference>
<evidence type="ECO:0000256" key="2">
    <source>
        <dbReference type="ARBA" id="ARBA00006727"/>
    </source>
</evidence>
<evidence type="ECO:0000256" key="4">
    <source>
        <dbReference type="SAM" id="Phobius"/>
    </source>
</evidence>
<dbReference type="InterPro" id="IPR036259">
    <property type="entry name" value="MFS_trans_sf"/>
</dbReference>